<name>A0A7V4CID8_UNCW3</name>
<dbReference type="AlphaFoldDB" id="A0A7V4CID8"/>
<evidence type="ECO:0000313" key="2">
    <source>
        <dbReference type="EMBL" id="HGQ55663.1"/>
    </source>
</evidence>
<dbReference type="Gene3D" id="3.40.50.10880">
    <property type="entry name" value="Uncharacterised protein PF01937, DUF89, domain 3"/>
    <property type="match status" value="1"/>
</dbReference>
<feature type="domain" description="Damage-control phosphatase ARMT1-like metal-binding" evidence="1">
    <location>
        <begin position="20"/>
        <end position="288"/>
    </location>
</feature>
<proteinExistence type="predicted"/>
<dbReference type="InterPro" id="IPR002791">
    <property type="entry name" value="ARMT1-like_metal-bd"/>
</dbReference>
<dbReference type="EMBL" id="DTBX01000150">
    <property type="protein sequence ID" value="HGQ55663.1"/>
    <property type="molecule type" value="Genomic_DNA"/>
</dbReference>
<dbReference type="InterPro" id="IPR036075">
    <property type="entry name" value="ARMT-1-like_metal-bd_sf"/>
</dbReference>
<accession>A0A7V4CID8</accession>
<dbReference type="SUPFAM" id="SSF111321">
    <property type="entry name" value="AF1104-like"/>
    <property type="match status" value="1"/>
</dbReference>
<dbReference type="PIRSF" id="PIRSF006593">
    <property type="entry name" value="UCP006593"/>
    <property type="match status" value="1"/>
</dbReference>
<reference evidence="2" key="1">
    <citation type="journal article" date="2020" name="mSystems">
        <title>Genome- and Community-Level Interaction Insights into Carbon Utilization and Element Cycling Functions of Hydrothermarchaeota in Hydrothermal Sediment.</title>
        <authorList>
            <person name="Zhou Z."/>
            <person name="Liu Y."/>
            <person name="Xu W."/>
            <person name="Pan J."/>
            <person name="Luo Z.H."/>
            <person name="Li M."/>
        </authorList>
    </citation>
    <scope>NUCLEOTIDE SEQUENCE [LARGE SCALE GENOMIC DNA]</scope>
    <source>
        <strain evidence="2">SpSt-655</strain>
    </source>
</reference>
<sequence length="299" mass="34481">MFYFRQQKKNQERLDMRSEANCIPCVIRQAQRIVLFSKGKEEDFINVTKLVMDMVGNLSLEDPPSIFTSYVIREVYNYLKNPDPFLELKKEMNRIGKKRVNEVRLLLEKEKDKIYGAIKYAACGNIIDIGPQNNFDLEQHIKNLSFKRDDYKIFKEKLKGANKILYVLDNAGEIYFDRLLLEQLSFLKLVIVVKKEPILNDATIKDAKEAELDKLGEIIDTGSGFLGVNFNEVSTEFLKNYQEADIVIAKGHANYESLVDKERDAFFILKAKCPVVAKSLGVEIGDSVFYYYPGKEEIV</sequence>
<dbReference type="Gene3D" id="1.10.8.380">
    <property type="entry name" value="Uncharacterised protein PF01937, DUF89, domain 1"/>
    <property type="match status" value="1"/>
</dbReference>
<dbReference type="Pfam" id="PF01937">
    <property type="entry name" value="ARMT1-like_dom"/>
    <property type="match status" value="1"/>
</dbReference>
<gene>
    <name evidence="2" type="ORF">ENU28_04285</name>
</gene>
<evidence type="ECO:0000259" key="1">
    <source>
        <dbReference type="Pfam" id="PF01937"/>
    </source>
</evidence>
<organism evidence="2">
    <name type="scientific">candidate division WOR-3 bacterium</name>
    <dbReference type="NCBI Taxonomy" id="2052148"/>
    <lineage>
        <taxon>Bacteria</taxon>
        <taxon>Bacteria division WOR-3</taxon>
    </lineage>
</organism>
<dbReference type="Gene3D" id="1.10.285.20">
    <property type="entry name" value="Uncharacterised protein PF01937, DUF89, domain 2"/>
    <property type="match status" value="1"/>
</dbReference>
<dbReference type="InterPro" id="IPR014444">
    <property type="entry name" value="PH1575-like"/>
</dbReference>
<comment type="caution">
    <text evidence="2">The sequence shown here is derived from an EMBL/GenBank/DDBJ whole genome shotgun (WGS) entry which is preliminary data.</text>
</comment>
<protein>
    <submittedName>
        <fullName evidence="2">DUF89 family protein</fullName>
    </submittedName>
</protein>